<protein>
    <submittedName>
        <fullName evidence="1">Uncharacterized protein</fullName>
    </submittedName>
</protein>
<evidence type="ECO:0000313" key="1">
    <source>
        <dbReference type="EMBL" id="KCW77781.1"/>
    </source>
</evidence>
<proteinExistence type="predicted"/>
<reference evidence="1" key="1">
    <citation type="submission" date="2013-07" db="EMBL/GenBank/DDBJ databases">
        <title>The genome of Eucalyptus grandis.</title>
        <authorList>
            <person name="Schmutz J."/>
            <person name="Hayes R."/>
            <person name="Myburg A."/>
            <person name="Tuskan G."/>
            <person name="Grattapaglia D."/>
            <person name="Rokhsar D.S."/>
        </authorList>
    </citation>
    <scope>NUCLEOTIDE SEQUENCE</scope>
    <source>
        <tissue evidence="1">Leaf extractions</tissue>
    </source>
</reference>
<organism evidence="1">
    <name type="scientific">Eucalyptus grandis</name>
    <name type="common">Flooded gum</name>
    <dbReference type="NCBI Taxonomy" id="71139"/>
    <lineage>
        <taxon>Eukaryota</taxon>
        <taxon>Viridiplantae</taxon>
        <taxon>Streptophyta</taxon>
        <taxon>Embryophyta</taxon>
        <taxon>Tracheophyta</taxon>
        <taxon>Spermatophyta</taxon>
        <taxon>Magnoliopsida</taxon>
        <taxon>eudicotyledons</taxon>
        <taxon>Gunneridae</taxon>
        <taxon>Pentapetalae</taxon>
        <taxon>rosids</taxon>
        <taxon>malvids</taxon>
        <taxon>Myrtales</taxon>
        <taxon>Myrtaceae</taxon>
        <taxon>Myrtoideae</taxon>
        <taxon>Eucalypteae</taxon>
        <taxon>Eucalyptus</taxon>
    </lineage>
</organism>
<dbReference type="InParanoid" id="A0A059CHW1"/>
<dbReference type="AlphaFoldDB" id="A0A059CHW1"/>
<gene>
    <name evidence="1" type="ORF">EUGRSUZ_D02077</name>
</gene>
<dbReference type="PANTHER" id="PTHR38925">
    <property type="entry name" value="PROTEIN, PUTATIVE-RELATED"/>
    <property type="match status" value="1"/>
</dbReference>
<dbReference type="PANTHER" id="PTHR38925:SF1">
    <property type="entry name" value="PROTEIN, PUTATIVE-RELATED"/>
    <property type="match status" value="1"/>
</dbReference>
<dbReference type="OMA" id="GNTRWER"/>
<dbReference type="EMBL" id="KK198756">
    <property type="protein sequence ID" value="KCW77781.1"/>
    <property type="molecule type" value="Genomic_DNA"/>
</dbReference>
<dbReference type="Gramene" id="KCW77781">
    <property type="protein sequence ID" value="KCW77781"/>
    <property type="gene ID" value="EUGRSUZ_D02077"/>
</dbReference>
<name>A0A059CHW1_EUCGR</name>
<sequence length="126" mass="13736">MGIPMIALAKLNHLVLASRSSSPAVVSFLVWPFLLKLSLSGERVLRGYSDAMYASRLFLFQLRRIALHGGGGGGGSSGGGGGRDHAADTRWERALRLVRQRLISWGRSRVMLVDEDSFHTLSMLAL</sequence>
<accession>A0A059CHW1</accession>